<keyword evidence="1" id="KW-0592">Phosphate transport</keyword>
<sequence length="220" mass="25242">MLKEKTEKLKINIIKFASIVENMLKDAETSVYTRDHAIANNVITHLEQLANRIEIENETQFIEFLALFQPEASDLRTVVSLLKINNNLERIADHCVNIAQRISSFNSINNFIKLKVMFSTVQQMFKETFSAFINNGTGKLLKIIEQDKIVDEKLRELTNEVIDTMDNCHTMSNNAISALLIGRDLERIGDLTINICEDIIYMTKGDVIKHRWYITSESSS</sequence>
<dbReference type="AlphaFoldDB" id="A0A7V0Z5H5"/>
<comment type="subunit">
    <text evidence="1">Homodimer.</text>
</comment>
<dbReference type="SUPFAM" id="SSF109755">
    <property type="entry name" value="PhoU-like"/>
    <property type="match status" value="1"/>
</dbReference>
<dbReference type="GO" id="GO:0030643">
    <property type="term" value="P:intracellular phosphate ion homeostasis"/>
    <property type="evidence" value="ECO:0007669"/>
    <property type="project" value="InterPro"/>
</dbReference>
<dbReference type="Pfam" id="PF01895">
    <property type="entry name" value="PhoU"/>
    <property type="match status" value="2"/>
</dbReference>
<organism evidence="3">
    <name type="scientific">candidate division WOR-3 bacterium</name>
    <dbReference type="NCBI Taxonomy" id="2052148"/>
    <lineage>
        <taxon>Bacteria</taxon>
        <taxon>Bacteria division WOR-3</taxon>
    </lineage>
</organism>
<dbReference type="GO" id="GO:0045936">
    <property type="term" value="P:negative regulation of phosphate metabolic process"/>
    <property type="evidence" value="ECO:0007669"/>
    <property type="project" value="InterPro"/>
</dbReference>
<evidence type="ECO:0000259" key="2">
    <source>
        <dbReference type="Pfam" id="PF01895"/>
    </source>
</evidence>
<dbReference type="EMBL" id="DSKY01000014">
    <property type="protein sequence ID" value="HDY58993.1"/>
    <property type="molecule type" value="Genomic_DNA"/>
</dbReference>
<dbReference type="PANTHER" id="PTHR42930:SF3">
    <property type="entry name" value="PHOSPHATE-SPECIFIC TRANSPORT SYSTEM ACCESSORY PROTEIN PHOU"/>
    <property type="match status" value="1"/>
</dbReference>
<dbReference type="InterPro" id="IPR038078">
    <property type="entry name" value="PhoU-like_sf"/>
</dbReference>
<reference evidence="3" key="1">
    <citation type="journal article" date="2020" name="mSystems">
        <title>Genome- and Community-Level Interaction Insights into Carbon Utilization and Element Cycling Functions of Hydrothermarchaeota in Hydrothermal Sediment.</title>
        <authorList>
            <person name="Zhou Z."/>
            <person name="Liu Y."/>
            <person name="Xu W."/>
            <person name="Pan J."/>
            <person name="Luo Z.H."/>
            <person name="Li M."/>
        </authorList>
    </citation>
    <scope>NUCLEOTIDE SEQUENCE [LARGE SCALE GENOMIC DNA]</scope>
    <source>
        <strain evidence="3">SpSt-258</strain>
    </source>
</reference>
<name>A0A7V0Z5H5_UNCW3</name>
<keyword evidence="1" id="KW-0963">Cytoplasm</keyword>
<dbReference type="InterPro" id="IPR026022">
    <property type="entry name" value="PhoU_dom"/>
</dbReference>
<accession>A0A7V0Z5H5</accession>
<evidence type="ECO:0000313" key="3">
    <source>
        <dbReference type="EMBL" id="HDY58993.1"/>
    </source>
</evidence>
<proteinExistence type="inferred from homology"/>
<comment type="subcellular location">
    <subcellularLocation>
        <location evidence="1">Cytoplasm</location>
    </subcellularLocation>
</comment>
<dbReference type="Gene3D" id="1.20.58.220">
    <property type="entry name" value="Phosphate transport system protein phou homolog 2, domain 2"/>
    <property type="match status" value="2"/>
</dbReference>
<evidence type="ECO:0000256" key="1">
    <source>
        <dbReference type="PIRNR" id="PIRNR003107"/>
    </source>
</evidence>
<comment type="caution">
    <text evidence="3">The sequence shown here is derived from an EMBL/GenBank/DDBJ whole genome shotgun (WGS) entry which is preliminary data.</text>
</comment>
<dbReference type="InterPro" id="IPR028366">
    <property type="entry name" value="PhoU"/>
</dbReference>
<feature type="domain" description="PhoU" evidence="2">
    <location>
        <begin position="116"/>
        <end position="199"/>
    </location>
</feature>
<protein>
    <recommendedName>
        <fullName evidence="1">Phosphate-specific transport system accessory protein PhoU</fullName>
    </recommendedName>
</protein>
<dbReference type="PANTHER" id="PTHR42930">
    <property type="entry name" value="PHOSPHATE-SPECIFIC TRANSPORT SYSTEM ACCESSORY PROTEIN PHOU"/>
    <property type="match status" value="1"/>
</dbReference>
<feature type="domain" description="PhoU" evidence="2">
    <location>
        <begin position="14"/>
        <end position="102"/>
    </location>
</feature>
<dbReference type="GO" id="GO:0005737">
    <property type="term" value="C:cytoplasm"/>
    <property type="evidence" value="ECO:0007669"/>
    <property type="project" value="UniProtKB-SubCell"/>
</dbReference>
<comment type="similarity">
    <text evidence="1">Belongs to the PhoU family.</text>
</comment>
<comment type="function">
    <text evidence="1">Plays a role in the regulation of phosphate uptake.</text>
</comment>
<dbReference type="PIRSF" id="PIRSF003107">
    <property type="entry name" value="PhoU"/>
    <property type="match status" value="1"/>
</dbReference>
<dbReference type="NCBIfam" id="TIGR02135">
    <property type="entry name" value="phoU_full"/>
    <property type="match status" value="1"/>
</dbReference>
<dbReference type="GO" id="GO:0006817">
    <property type="term" value="P:phosphate ion transport"/>
    <property type="evidence" value="ECO:0007669"/>
    <property type="project" value="UniProtKB-KW"/>
</dbReference>
<gene>
    <name evidence="3" type="primary">phoU</name>
    <name evidence="3" type="ORF">ENP86_05525</name>
</gene>
<keyword evidence="1" id="KW-0813">Transport</keyword>